<keyword evidence="3" id="KW-1185">Reference proteome</keyword>
<feature type="transmembrane region" description="Helical" evidence="1">
    <location>
        <begin position="6"/>
        <end position="30"/>
    </location>
</feature>
<gene>
    <name evidence="2" type="ORF">D7Z54_06870</name>
</gene>
<comment type="caution">
    <text evidence="2">The sequence shown here is derived from an EMBL/GenBank/DDBJ whole genome shotgun (WGS) entry which is preliminary data.</text>
</comment>
<dbReference type="OrthoDB" id="1683589at2"/>
<evidence type="ECO:0000313" key="2">
    <source>
        <dbReference type="EMBL" id="RSL34272.1"/>
    </source>
</evidence>
<protein>
    <submittedName>
        <fullName evidence="2">DUF2953 domain-containing protein</fullName>
    </submittedName>
</protein>
<evidence type="ECO:0000313" key="3">
    <source>
        <dbReference type="Proteomes" id="UP000275076"/>
    </source>
</evidence>
<name>A0A3R9QNR1_9BACI</name>
<keyword evidence="1" id="KW-1133">Transmembrane helix</keyword>
<keyword evidence="1" id="KW-0472">Membrane</keyword>
<dbReference type="Proteomes" id="UP000275076">
    <property type="component" value="Unassembled WGS sequence"/>
</dbReference>
<organism evidence="2 3">
    <name type="scientific">Salibacterium salarium</name>
    <dbReference type="NCBI Taxonomy" id="284579"/>
    <lineage>
        <taxon>Bacteria</taxon>
        <taxon>Bacillati</taxon>
        <taxon>Bacillota</taxon>
        <taxon>Bacilli</taxon>
        <taxon>Bacillales</taxon>
        <taxon>Bacillaceae</taxon>
    </lineage>
</organism>
<accession>A0A3R9QNR1</accession>
<reference evidence="2 3" key="1">
    <citation type="submission" date="2018-10" db="EMBL/GenBank/DDBJ databases">
        <title>Draft genome sequence of Bacillus salarius IM0101, isolated from a hypersaline soil in Inner Mongolia, China.</title>
        <authorList>
            <person name="Yamprayoonswat W."/>
            <person name="Boonvisut S."/>
            <person name="Jumpathong W."/>
            <person name="Sittihan S."/>
            <person name="Ruangsuj P."/>
            <person name="Wanthongcharoen S."/>
            <person name="Thongpramul N."/>
            <person name="Pimmason S."/>
            <person name="Yu B."/>
            <person name="Yasawong M."/>
        </authorList>
    </citation>
    <scope>NUCLEOTIDE SEQUENCE [LARGE SCALE GENOMIC DNA]</scope>
    <source>
        <strain evidence="2 3">IM0101</strain>
    </source>
</reference>
<dbReference type="AlphaFoldDB" id="A0A3R9QNR1"/>
<proteinExistence type="predicted"/>
<keyword evidence="1" id="KW-0812">Transmembrane</keyword>
<dbReference type="InterPro" id="IPR021338">
    <property type="entry name" value="DUF2953"/>
</dbReference>
<evidence type="ECO:0000256" key="1">
    <source>
        <dbReference type="SAM" id="Phobius"/>
    </source>
</evidence>
<dbReference type="Pfam" id="PF11167">
    <property type="entry name" value="DUF2953"/>
    <property type="match status" value="1"/>
</dbReference>
<dbReference type="EMBL" id="RBVX01000004">
    <property type="protein sequence ID" value="RSL34272.1"/>
    <property type="molecule type" value="Genomic_DNA"/>
</dbReference>
<sequence length="226" mass="25903">MGWLIGILSILIILVGVVVITPVTLSFQFIQKKTNQDLYLKITLWHVFYKTFELPVVSFEEETGSLVMKEKSKASTGKIEEKDIKETPEEFQEQVESLWLWIRHITGLRPILHSFLNKWKVKDFYWKSKIGTGDAAWTGLLSGSLWSVKHIAVGLMSAVLQLRCDPQIDIVPDFQKTALDVEFSCMVTTRLGHAIIAGIRVIKHLKGNMFSLWKKSKEELRREEAS</sequence>
<dbReference type="RefSeq" id="WP_125555093.1">
    <property type="nucleotide sequence ID" value="NZ_RBVX01000004.1"/>
</dbReference>